<comment type="similarity">
    <text evidence="1">Belongs to the GMC oxidoreductase family.</text>
</comment>
<evidence type="ECO:0000313" key="4">
    <source>
        <dbReference type="EMBL" id="KAK7728641.1"/>
    </source>
</evidence>
<dbReference type="EMBL" id="JAKNSF020000032">
    <property type="protein sequence ID" value="KAK7728641.1"/>
    <property type="molecule type" value="Genomic_DNA"/>
</dbReference>
<evidence type="ECO:0000313" key="5">
    <source>
        <dbReference type="Proteomes" id="UP001430848"/>
    </source>
</evidence>
<comment type="caution">
    <text evidence="4">The sequence shown here is derived from an EMBL/GenBank/DDBJ whole genome shotgun (WGS) entry which is preliminary data.</text>
</comment>
<dbReference type="Gene3D" id="3.30.560.10">
    <property type="entry name" value="Glucose Oxidase, domain 3"/>
    <property type="match status" value="1"/>
</dbReference>
<evidence type="ECO:0000259" key="3">
    <source>
        <dbReference type="PROSITE" id="PS00624"/>
    </source>
</evidence>
<proteinExistence type="inferred from homology"/>
<keyword evidence="5" id="KW-1185">Reference proteome</keyword>
<feature type="region of interest" description="Disordered" evidence="2">
    <location>
        <begin position="747"/>
        <end position="771"/>
    </location>
</feature>
<dbReference type="Proteomes" id="UP001430848">
    <property type="component" value="Unassembled WGS sequence"/>
</dbReference>
<dbReference type="PRINTS" id="PR00412">
    <property type="entry name" value="EPOXHYDRLASE"/>
</dbReference>
<dbReference type="InterPro" id="IPR029058">
    <property type="entry name" value="AB_hydrolase_fold"/>
</dbReference>
<dbReference type="Pfam" id="PF00561">
    <property type="entry name" value="Abhydrolase_1"/>
    <property type="match status" value="1"/>
</dbReference>
<dbReference type="Pfam" id="PF05199">
    <property type="entry name" value="GMC_oxred_C"/>
    <property type="match status" value="1"/>
</dbReference>
<name>A0ABR1P806_DIAER</name>
<feature type="domain" description="Glucose-methanol-choline oxidoreductase N-terminal" evidence="3">
    <location>
        <begin position="284"/>
        <end position="298"/>
    </location>
</feature>
<dbReference type="SUPFAM" id="SSF53474">
    <property type="entry name" value="alpha/beta-Hydrolases"/>
    <property type="match status" value="1"/>
</dbReference>
<evidence type="ECO:0000256" key="2">
    <source>
        <dbReference type="SAM" id="MobiDB-lite"/>
    </source>
</evidence>
<dbReference type="InterPro" id="IPR000073">
    <property type="entry name" value="AB_hydrolase_1"/>
</dbReference>
<gene>
    <name evidence="4" type="ORF">SLS63_006502</name>
</gene>
<reference evidence="4 5" key="1">
    <citation type="submission" date="2024-02" db="EMBL/GenBank/DDBJ databases">
        <title>De novo assembly and annotation of 12 fungi associated with fruit tree decline syndrome in Ontario, Canada.</title>
        <authorList>
            <person name="Sulman M."/>
            <person name="Ellouze W."/>
            <person name="Ilyukhin E."/>
        </authorList>
    </citation>
    <scope>NUCLEOTIDE SEQUENCE [LARGE SCALE GENOMIC DNA]</scope>
    <source>
        <strain evidence="4 5">M169</strain>
    </source>
</reference>
<sequence>MASPIADMSSAADLETSQFDFVVVGGGTSGLVVASRLTENPDIKVLVLEAGADRRQDPRVKIQGLALSTYFDPDFDWCLSTEPQHPFSLGSMIDDLVSHRERHLEAHLRFDSWEKLGNAGWGWQSMAPYFRKFHTYTAPESKTQEDLMLDYVVKDAQGASGPLQISYGSGAGYPPFNSAWPRAWSNLNRKLIGDPISGVAVGSFNNPATIDPVSKERSHAGNAYLSEEVSSRKNLRVVTEALVSKVISEKGPDGKVKATGIEFKAKDGKTRRIIAGHEVILAAGALKTPQLLELSGIGSAEILQKNGLECLVDNPNVGENLQDHGFVPFSWEVADPATSADQMRNPEVVQMALGAYTAAKAGPLSTHALASAFLPLQNQDFSPASVDELLPAHFDGQPVPAALKKQYEVLREQIRAPDDCSAQYTLAPFQITPSTDPSPQATFGMKEDGFYASMVAVLNHPFSRGSVHIRSTDPEAAPVVDPRTMSHPLDLELHARHALLLETLRDTSPLRELFKEGGRRIHNGGRRVQTLEEAREAVRNGFTPHYHVCGTAAMLPREEGGVVDPKLRVYGVEGLRVVDASVFPLIPRGNIQSDVYAVAERAAEILLEGWQRSVGTYGLKIFLLEAGDPKDPLILLFHGYPELAYTWRKIILPLASKGYHVVAPDSRGYGRTTGWDSSSYAQTNLAQFTQTQLVLDNIALMRALGHETAACVVGHDFGASAAGACALTRPDLFKAAVFMGHVPPGPAALPPLDTTSKSQDTKKGEAGGKLPSVPEILTSLAQRNPPVKHYQWYNSTPSAVHDWENPPQGLKAFLRGYVHLKSDAWKGHGDIGRLTGFTVDQLTRMPDYYIMPINSTMPGIVEQNMRTEDDGLTKAFMTDEELDVYVSEFERTGFQGMLNWYRSSTDPRLDSAMAVFAGRKFEVPTTYISGAADWGNYQRPGALEGFETGKTATDYRGTRIFEGAGHWPQTEIPEIVCEEIGNFLGGN</sequence>
<accession>A0ABR1P806</accession>
<dbReference type="PROSITE" id="PS00624">
    <property type="entry name" value="GMC_OXRED_2"/>
    <property type="match status" value="1"/>
</dbReference>
<dbReference type="SUPFAM" id="SSF54373">
    <property type="entry name" value="FAD-linked reductases, C-terminal domain"/>
    <property type="match status" value="1"/>
</dbReference>
<dbReference type="Gene3D" id="3.40.50.1820">
    <property type="entry name" value="alpha/beta hydrolase"/>
    <property type="match status" value="1"/>
</dbReference>
<dbReference type="SUPFAM" id="SSF51905">
    <property type="entry name" value="FAD/NAD(P)-binding domain"/>
    <property type="match status" value="1"/>
</dbReference>
<dbReference type="InterPro" id="IPR007867">
    <property type="entry name" value="GMC_OxRtase_C"/>
</dbReference>
<dbReference type="InterPro" id="IPR000172">
    <property type="entry name" value="GMC_OxRdtase_N"/>
</dbReference>
<dbReference type="PANTHER" id="PTHR11552:SF210">
    <property type="entry name" value="GLUCOSE-METHANOL-CHOLINE OXIDOREDUCTASE N-TERMINAL DOMAIN-CONTAINING PROTEIN-RELATED"/>
    <property type="match status" value="1"/>
</dbReference>
<dbReference type="InterPro" id="IPR012132">
    <property type="entry name" value="GMC_OxRdtase"/>
</dbReference>
<dbReference type="Pfam" id="PF00732">
    <property type="entry name" value="GMC_oxred_N"/>
    <property type="match status" value="1"/>
</dbReference>
<dbReference type="PANTHER" id="PTHR11552">
    <property type="entry name" value="GLUCOSE-METHANOL-CHOLINE GMC OXIDOREDUCTASE"/>
    <property type="match status" value="1"/>
</dbReference>
<dbReference type="InterPro" id="IPR000639">
    <property type="entry name" value="Epox_hydrolase-like"/>
</dbReference>
<organism evidence="4 5">
    <name type="scientific">Diaporthe eres</name>
    <name type="common">Phomopsis oblonga</name>
    <dbReference type="NCBI Taxonomy" id="83184"/>
    <lineage>
        <taxon>Eukaryota</taxon>
        <taxon>Fungi</taxon>
        <taxon>Dikarya</taxon>
        <taxon>Ascomycota</taxon>
        <taxon>Pezizomycotina</taxon>
        <taxon>Sordariomycetes</taxon>
        <taxon>Sordariomycetidae</taxon>
        <taxon>Diaporthales</taxon>
        <taxon>Diaporthaceae</taxon>
        <taxon>Diaporthe</taxon>
        <taxon>Diaporthe eres species complex</taxon>
    </lineage>
</organism>
<evidence type="ECO:0000256" key="1">
    <source>
        <dbReference type="ARBA" id="ARBA00010790"/>
    </source>
</evidence>
<dbReference type="Gene3D" id="3.50.50.60">
    <property type="entry name" value="FAD/NAD(P)-binding domain"/>
    <property type="match status" value="1"/>
</dbReference>
<dbReference type="InterPro" id="IPR036188">
    <property type="entry name" value="FAD/NAD-bd_sf"/>
</dbReference>
<protein>
    <recommendedName>
        <fullName evidence="3">Glucose-methanol-choline oxidoreductase N-terminal domain-containing protein</fullName>
    </recommendedName>
</protein>